<dbReference type="AlphaFoldDB" id="K5EAU0"/>
<gene>
    <name evidence="2" type="ORF">RBSH_01639</name>
</gene>
<dbReference type="EMBL" id="AMCW01000040">
    <property type="protein sequence ID" value="EKK02946.1"/>
    <property type="molecule type" value="Genomic_DNA"/>
</dbReference>
<name>K5EAU0_RHOBT</name>
<sequence>MVTAPSLRSPIANGYRPPSGHFYRRDVTDVPSIAVFAVPQASQRSSRATEIVRAILRLSGGMRVSSRQADSGLSD</sequence>
<protein>
    <submittedName>
        <fullName evidence="2">Uncharacterized protein</fullName>
    </submittedName>
</protein>
<feature type="region of interest" description="Disordered" evidence="1">
    <location>
        <begin position="1"/>
        <end position="20"/>
    </location>
</feature>
<evidence type="ECO:0000313" key="2">
    <source>
        <dbReference type="EMBL" id="EKK02946.1"/>
    </source>
</evidence>
<comment type="caution">
    <text evidence="2">The sequence shown here is derived from an EMBL/GenBank/DDBJ whole genome shotgun (WGS) entry which is preliminary data.</text>
</comment>
<proteinExistence type="predicted"/>
<evidence type="ECO:0000256" key="1">
    <source>
        <dbReference type="SAM" id="MobiDB-lite"/>
    </source>
</evidence>
<accession>K5EAU0</accession>
<dbReference type="PATRIC" id="fig|993517.3.peg.1784"/>
<organism evidence="2 3">
    <name type="scientific">Rhodopirellula baltica SH28</name>
    <dbReference type="NCBI Taxonomy" id="993517"/>
    <lineage>
        <taxon>Bacteria</taxon>
        <taxon>Pseudomonadati</taxon>
        <taxon>Planctomycetota</taxon>
        <taxon>Planctomycetia</taxon>
        <taxon>Pirellulales</taxon>
        <taxon>Pirellulaceae</taxon>
        <taxon>Rhodopirellula</taxon>
    </lineage>
</organism>
<evidence type="ECO:0000313" key="3">
    <source>
        <dbReference type="Proteomes" id="UP000007993"/>
    </source>
</evidence>
<dbReference type="Proteomes" id="UP000007993">
    <property type="component" value="Unassembled WGS sequence"/>
</dbReference>
<reference evidence="2 3" key="1">
    <citation type="journal article" date="2013" name="Mar. Genomics">
        <title>Expression of sulfatases in Rhodopirellula baltica and the diversity of sulfatases in the genus Rhodopirellula.</title>
        <authorList>
            <person name="Wegner C.E."/>
            <person name="Richter-Heitmann T."/>
            <person name="Klindworth A."/>
            <person name="Klockow C."/>
            <person name="Richter M."/>
            <person name="Achstetter T."/>
            <person name="Glockner F.O."/>
            <person name="Harder J."/>
        </authorList>
    </citation>
    <scope>NUCLEOTIDE SEQUENCE [LARGE SCALE GENOMIC DNA]</scope>
    <source>
        <strain evidence="2 3">SH28</strain>
    </source>
</reference>